<dbReference type="EMBL" id="BAABRU010000009">
    <property type="protein sequence ID" value="GAA5529048.1"/>
    <property type="molecule type" value="Genomic_DNA"/>
</dbReference>
<dbReference type="InterPro" id="IPR010982">
    <property type="entry name" value="Lambda_DNA-bd_dom_sf"/>
</dbReference>
<organism evidence="6 7">
    <name type="scientific">Herpetosiphon gulosus</name>
    <dbReference type="NCBI Taxonomy" id="1973496"/>
    <lineage>
        <taxon>Bacteria</taxon>
        <taxon>Bacillati</taxon>
        <taxon>Chloroflexota</taxon>
        <taxon>Chloroflexia</taxon>
        <taxon>Herpetosiphonales</taxon>
        <taxon>Herpetosiphonaceae</taxon>
        <taxon>Herpetosiphon</taxon>
    </lineage>
</organism>
<name>A0ABP9X2H1_9CHLR</name>
<evidence type="ECO:0000256" key="1">
    <source>
        <dbReference type="ARBA" id="ARBA00023125"/>
    </source>
</evidence>
<dbReference type="CDD" id="cd00156">
    <property type="entry name" value="REC"/>
    <property type="match status" value="1"/>
</dbReference>
<accession>A0ABP9X2H1</accession>
<proteinExistence type="predicted"/>
<evidence type="ECO:0000256" key="3">
    <source>
        <dbReference type="SAM" id="MobiDB-lite"/>
    </source>
</evidence>
<keyword evidence="7" id="KW-1185">Reference proteome</keyword>
<dbReference type="InterPro" id="IPR011006">
    <property type="entry name" value="CheY-like_superfamily"/>
</dbReference>
<reference evidence="6 7" key="1">
    <citation type="submission" date="2024-02" db="EMBL/GenBank/DDBJ databases">
        <title>Herpetosiphon gulosus NBRC 112829.</title>
        <authorList>
            <person name="Ichikawa N."/>
            <person name="Katano-Makiyama Y."/>
            <person name="Hidaka K."/>
        </authorList>
    </citation>
    <scope>NUCLEOTIDE SEQUENCE [LARGE SCALE GENOMIC DNA]</scope>
    <source>
        <strain evidence="6 7">NBRC 112829</strain>
    </source>
</reference>
<protein>
    <submittedName>
        <fullName evidence="6">Regulator of RpoS</fullName>
    </submittedName>
</protein>
<keyword evidence="4" id="KW-0472">Membrane</keyword>
<dbReference type="Pfam" id="PF00072">
    <property type="entry name" value="Response_reg"/>
    <property type="match status" value="1"/>
</dbReference>
<dbReference type="PANTHER" id="PTHR48111">
    <property type="entry name" value="REGULATOR OF RPOS"/>
    <property type="match status" value="1"/>
</dbReference>
<dbReference type="Gene3D" id="6.10.250.690">
    <property type="match status" value="1"/>
</dbReference>
<comment type="caution">
    <text evidence="6">The sequence shown here is derived from an EMBL/GenBank/DDBJ whole genome shotgun (WGS) entry which is preliminary data.</text>
</comment>
<gene>
    <name evidence="6" type="primary">rssB_4</name>
    <name evidence="6" type="ORF">Hgul01_02851</name>
</gene>
<keyword evidence="4" id="KW-0812">Transmembrane</keyword>
<feature type="domain" description="Response regulatory" evidence="5">
    <location>
        <begin position="3"/>
        <end position="115"/>
    </location>
</feature>
<evidence type="ECO:0000256" key="2">
    <source>
        <dbReference type="PROSITE-ProRule" id="PRU00169"/>
    </source>
</evidence>
<feature type="compositionally biased region" description="Pro residues" evidence="3">
    <location>
        <begin position="305"/>
        <end position="333"/>
    </location>
</feature>
<dbReference type="InterPro" id="IPR039420">
    <property type="entry name" value="WalR-like"/>
</dbReference>
<evidence type="ECO:0000256" key="4">
    <source>
        <dbReference type="SAM" id="Phobius"/>
    </source>
</evidence>
<dbReference type="Gene3D" id="3.40.50.2300">
    <property type="match status" value="1"/>
</dbReference>
<feature type="compositionally biased region" description="Low complexity" evidence="3">
    <location>
        <begin position="294"/>
        <end position="304"/>
    </location>
</feature>
<evidence type="ECO:0000313" key="7">
    <source>
        <dbReference type="Proteomes" id="UP001428290"/>
    </source>
</evidence>
<dbReference type="SUPFAM" id="SSF52172">
    <property type="entry name" value="CheY-like"/>
    <property type="match status" value="1"/>
</dbReference>
<dbReference type="Pfam" id="PF13413">
    <property type="entry name" value="HTH_25"/>
    <property type="match status" value="1"/>
</dbReference>
<feature type="region of interest" description="Disordered" evidence="3">
    <location>
        <begin position="292"/>
        <end position="343"/>
    </location>
</feature>
<feature type="modified residue" description="4-aspartylphosphate" evidence="2">
    <location>
        <position position="52"/>
    </location>
</feature>
<keyword evidence="2" id="KW-0597">Phosphoprotein</keyword>
<evidence type="ECO:0000259" key="5">
    <source>
        <dbReference type="PROSITE" id="PS50110"/>
    </source>
</evidence>
<dbReference type="RefSeq" id="WP_345722667.1">
    <property type="nucleotide sequence ID" value="NZ_BAABRU010000009.1"/>
</dbReference>
<dbReference type="Gene3D" id="1.10.260.40">
    <property type="entry name" value="lambda repressor-like DNA-binding domains"/>
    <property type="match status" value="1"/>
</dbReference>
<evidence type="ECO:0000313" key="6">
    <source>
        <dbReference type="EMBL" id="GAA5529048.1"/>
    </source>
</evidence>
<keyword evidence="1" id="KW-0238">DNA-binding</keyword>
<dbReference type="PROSITE" id="PS50110">
    <property type="entry name" value="RESPONSE_REGULATORY"/>
    <property type="match status" value="1"/>
</dbReference>
<dbReference type="PANTHER" id="PTHR48111:SF50">
    <property type="entry name" value="KDP OPERON TRANSCRIPTIONAL REGULATORY PROTEIN KDPE"/>
    <property type="match status" value="1"/>
</dbReference>
<dbReference type="Proteomes" id="UP001428290">
    <property type="component" value="Unassembled WGS sequence"/>
</dbReference>
<dbReference type="InterPro" id="IPR001789">
    <property type="entry name" value="Sig_transdc_resp-reg_receiver"/>
</dbReference>
<sequence length="343" mass="37968">MSFILLLDEDRAFSATLARTLEMASYRVMREWTETSAREVARTQQPDLILLDLELGREQGWALLDELVSLGLRVMVMSHRSSAEDIARGLRAGATDYITKPYRTEELLARIAIRLRQAPPPALQRADTRIPKLAEPAIETPVVAPAVEVETPTLNIPLGQRLRQARKLRNISLVQANLDTKIQMYYIQAIEEEKYALLPRGAAAEEIVQRYAQFLSEDPDQALAEFRRLHHSDVETLRNLGGQPVRYRRRVSWPLVLSLVALLTCGLASGAIALIFPEETRNVTTNVRAMFSDPTATPTLTPTPTATPSPTPTLTPTATPSPTPTLTPEPSPTLDPNAPTATP</sequence>
<dbReference type="SMART" id="SM00448">
    <property type="entry name" value="REC"/>
    <property type="match status" value="1"/>
</dbReference>
<keyword evidence="4" id="KW-1133">Transmembrane helix</keyword>
<feature type="transmembrane region" description="Helical" evidence="4">
    <location>
        <begin position="255"/>
        <end position="276"/>
    </location>
</feature>